<accession>A0ABX1LQQ6</accession>
<dbReference type="PROSITE" id="PS50005">
    <property type="entry name" value="TPR"/>
    <property type="match status" value="9"/>
</dbReference>
<keyword evidence="5" id="KW-1185">Reference proteome</keyword>
<name>A0ABX1LQQ6_9CYAN</name>
<feature type="repeat" description="TPR" evidence="1">
    <location>
        <begin position="78"/>
        <end position="111"/>
    </location>
</feature>
<feature type="signal peptide" evidence="2">
    <location>
        <begin position="1"/>
        <end position="23"/>
    </location>
</feature>
<dbReference type="Pfam" id="PF00515">
    <property type="entry name" value="TPR_1"/>
    <property type="match status" value="1"/>
</dbReference>
<dbReference type="PANTHER" id="PTHR10098:SF108">
    <property type="entry name" value="TETRATRICOPEPTIDE REPEAT PROTEIN 28"/>
    <property type="match status" value="1"/>
</dbReference>
<feature type="repeat" description="TPR" evidence="1">
    <location>
        <begin position="318"/>
        <end position="351"/>
    </location>
</feature>
<evidence type="ECO:0000256" key="2">
    <source>
        <dbReference type="SAM" id="SignalP"/>
    </source>
</evidence>
<dbReference type="SMART" id="SM00028">
    <property type="entry name" value="TPR"/>
    <property type="match status" value="11"/>
</dbReference>
<comment type="caution">
    <text evidence="4">The sequence shown here is derived from an EMBL/GenBank/DDBJ whole genome shotgun (WGS) entry which is preliminary data.</text>
</comment>
<organism evidence="4 5">
    <name type="scientific">Pseudanabaena yagii GIHE-NHR1</name>
    <dbReference type="NCBI Taxonomy" id="2722753"/>
    <lineage>
        <taxon>Bacteria</taxon>
        <taxon>Bacillati</taxon>
        <taxon>Cyanobacteriota</taxon>
        <taxon>Cyanophyceae</taxon>
        <taxon>Pseudanabaenales</taxon>
        <taxon>Pseudanabaenaceae</taxon>
        <taxon>Pseudanabaena</taxon>
        <taxon>Pseudanabaena yagii</taxon>
    </lineage>
</organism>
<evidence type="ECO:0000313" key="5">
    <source>
        <dbReference type="Proteomes" id="UP000738376"/>
    </source>
</evidence>
<gene>
    <name evidence="4" type="ORF">HC246_06520</name>
</gene>
<dbReference type="InterPro" id="IPR019734">
    <property type="entry name" value="TPR_rpt"/>
</dbReference>
<dbReference type="Gene3D" id="1.25.40.10">
    <property type="entry name" value="Tetratricopeptide repeat domain"/>
    <property type="match status" value="3"/>
</dbReference>
<dbReference type="InterPro" id="IPR011990">
    <property type="entry name" value="TPR-like_helical_dom_sf"/>
</dbReference>
<dbReference type="PROSITE" id="PS50293">
    <property type="entry name" value="TPR_REGION"/>
    <property type="match status" value="2"/>
</dbReference>
<reference evidence="4 5" key="1">
    <citation type="submission" date="2020-03" db="EMBL/GenBank/DDBJ databases">
        <title>Draft Genome Sequence of 2-Methylisoborneol Producing Pseudanabaena yagii Strain GIHE-NHR1 Isolated from North Han River in South Korea.</title>
        <authorList>
            <person name="Jeong J."/>
        </authorList>
    </citation>
    <scope>NUCLEOTIDE SEQUENCE [LARGE SCALE GENOMIC DNA]</scope>
    <source>
        <strain evidence="4 5">GIHE-NHR1</strain>
    </source>
</reference>
<feature type="repeat" description="TPR" evidence="1">
    <location>
        <begin position="158"/>
        <end position="191"/>
    </location>
</feature>
<feature type="repeat" description="TPR" evidence="1">
    <location>
        <begin position="398"/>
        <end position="431"/>
    </location>
</feature>
<evidence type="ECO:0000256" key="1">
    <source>
        <dbReference type="PROSITE-ProRule" id="PRU00339"/>
    </source>
</evidence>
<feature type="chain" id="PRO_5046796651" evidence="2">
    <location>
        <begin position="24"/>
        <end position="962"/>
    </location>
</feature>
<feature type="repeat" description="TPR" evidence="1">
    <location>
        <begin position="198"/>
        <end position="231"/>
    </location>
</feature>
<feature type="repeat" description="TPR" evidence="1">
    <location>
        <begin position="358"/>
        <end position="391"/>
    </location>
</feature>
<protein>
    <submittedName>
        <fullName evidence="4">Tetratricopeptide repeat protein</fullName>
    </submittedName>
</protein>
<feature type="repeat" description="TPR" evidence="1">
    <location>
        <begin position="118"/>
        <end position="151"/>
    </location>
</feature>
<sequence length="962" mass="107743">MNRLISLAIAALLSGLPMPIAIAESVQTQTVQDRKAEAARLFKQGAQLYRTSRYREAIQVWESALGIYREIKNRNGEAISLRSLGLAYSSLGQYQKAIDLYQQSLEIVKLIGDRNSEAILLSDLGSSYKNIGDYLKAISFYQQSLAIKKQIRDPFDEREILDNLGNAYTYLGEYQKANDFYQQSLAITREIKDRRSEGSVLSNIGSTYNSLGQYEKAIDFYQKSLDIAREVGDRRSEGSALSNLGFAYNSLGKYQKSIEHHQKSLDIYKQIGDKNGEGQSLNSLGNVYEAIGQYQKAIDFYQQSLVIKKQIGDKNGEGNSLNNLGNVYNVLENYSKAIEYFEQSLLIFRNIGNSIGESASINNLGNAYAAIGKHLEAIKSYQASLSIVRKNNDSTQEGKLLNNLGNAHTATGQYQKAIDYFQKSLSIKKRIGDRAGEGKSFSNLGELFVKLNQPELAILFYKQSVNVRETIRKDIIGLTKEEKKSYLSTIEKDYRALADLLLKQDRILEAQQVLDLLKVQELSNYLRTVRGNNQTSQGVDLQRPEQNIIAYANELNQLQQKDREGKLNETEQQRLSQLVQSERDQNKQFNAFLDSPQIKKLITELRRNEDNQNVDIAKYRRLQKDLLSQFPNAVLLYPLILDDRLELVILNANTSPLRRTVNIKREQLNQLIIDLRAELQDSGSEDVKQTSQKLYSILIKPFENELSQLKINTIIYAPDGILRYIPLAALYDGKQWLVEKYRVNNITAESLTAFNSKAIANPRIFAGAFGGKGGEIRSGFSGLPASIPEVQKITSLFPNTTSLIEKDFTKKVTADRANSHTILHLATHGELLVGTPEDSFIVFGNGEKVTIGELKDWDLKNVDLVVLSACQSGLGSKLGTGIEVLGLGYQMQAAGARVAIASLWTVDDAGTQALMDAFYTELKKGNLSVVEALSRAQISLIKSDKYNHPRFWSAFFAIGNGL</sequence>
<dbReference type="InterPro" id="IPR024983">
    <property type="entry name" value="CHAT_dom"/>
</dbReference>
<feature type="repeat" description="TPR" evidence="1">
    <location>
        <begin position="238"/>
        <end position="271"/>
    </location>
</feature>
<proteinExistence type="predicted"/>
<dbReference type="PANTHER" id="PTHR10098">
    <property type="entry name" value="RAPSYN-RELATED"/>
    <property type="match status" value="1"/>
</dbReference>
<dbReference type="SUPFAM" id="SSF48452">
    <property type="entry name" value="TPR-like"/>
    <property type="match status" value="3"/>
</dbReference>
<feature type="repeat" description="TPR" evidence="1">
    <location>
        <begin position="278"/>
        <end position="311"/>
    </location>
</feature>
<dbReference type="Proteomes" id="UP000738376">
    <property type="component" value="Unassembled WGS sequence"/>
</dbReference>
<evidence type="ECO:0000259" key="3">
    <source>
        <dbReference type="Pfam" id="PF12770"/>
    </source>
</evidence>
<keyword evidence="1" id="KW-0802">TPR repeat</keyword>
<keyword evidence="2" id="KW-0732">Signal</keyword>
<dbReference type="Pfam" id="PF13424">
    <property type="entry name" value="TPR_12"/>
    <property type="match status" value="5"/>
</dbReference>
<dbReference type="EMBL" id="JAAVJL010000001">
    <property type="protein sequence ID" value="NMF57676.1"/>
    <property type="molecule type" value="Genomic_DNA"/>
</dbReference>
<evidence type="ECO:0000313" key="4">
    <source>
        <dbReference type="EMBL" id="NMF57676.1"/>
    </source>
</evidence>
<dbReference type="Pfam" id="PF12770">
    <property type="entry name" value="CHAT"/>
    <property type="match status" value="1"/>
</dbReference>
<feature type="domain" description="CHAT" evidence="3">
    <location>
        <begin position="689"/>
        <end position="960"/>
    </location>
</feature>
<dbReference type="RefSeq" id="WP_169362673.1">
    <property type="nucleotide sequence ID" value="NZ_JAAVJL010000001.1"/>
</dbReference>